<dbReference type="GO" id="GO:0045104">
    <property type="term" value="P:intermediate filament cytoskeleton organization"/>
    <property type="evidence" value="ECO:0007669"/>
    <property type="project" value="InterPro"/>
</dbReference>
<dbReference type="CTD" id="645027"/>
<dbReference type="GO" id="GO:0045296">
    <property type="term" value="F:cadherin binding"/>
    <property type="evidence" value="ECO:0007669"/>
    <property type="project" value="TreeGrafter"/>
</dbReference>
<dbReference type="GO" id="GO:0005737">
    <property type="term" value="C:cytoplasm"/>
    <property type="evidence" value="ECO:0007669"/>
    <property type="project" value="TreeGrafter"/>
</dbReference>
<evidence type="ECO:0000313" key="5">
    <source>
        <dbReference type="RefSeq" id="XP_010783994.1"/>
    </source>
</evidence>
<dbReference type="OrthoDB" id="9945740at2759"/>
<dbReference type="Pfam" id="PF23160">
    <property type="entry name" value="Spectrin_1st_PEPL"/>
    <property type="match status" value="1"/>
</dbReference>
<reference evidence="5" key="1">
    <citation type="submission" date="2025-08" db="UniProtKB">
        <authorList>
            <consortium name="RefSeq"/>
        </authorList>
    </citation>
    <scope>IDENTIFICATION</scope>
    <source>
        <tissue evidence="5">Muscle</tissue>
    </source>
</reference>
<dbReference type="Gene3D" id="1.20.58.60">
    <property type="match status" value="2"/>
</dbReference>
<dbReference type="SUPFAM" id="SSF46966">
    <property type="entry name" value="Spectrin repeat"/>
    <property type="match status" value="1"/>
</dbReference>
<evidence type="ECO:0000256" key="2">
    <source>
        <dbReference type="ARBA" id="ARBA00023054"/>
    </source>
</evidence>
<keyword evidence="4" id="KW-1185">Reference proteome</keyword>
<evidence type="ECO:0000313" key="4">
    <source>
        <dbReference type="Proteomes" id="UP000504611"/>
    </source>
</evidence>
<evidence type="ECO:0000256" key="1">
    <source>
        <dbReference type="ARBA" id="ARBA00009109"/>
    </source>
</evidence>
<comment type="similarity">
    <text evidence="1">Belongs to the plakin or cytolinker family.</text>
</comment>
<dbReference type="PANTHER" id="PTHR23169:SF7">
    <property type="entry name" value="ENVOPLAKIN"/>
    <property type="match status" value="1"/>
</dbReference>
<dbReference type="GO" id="GO:0005882">
    <property type="term" value="C:intermediate filament"/>
    <property type="evidence" value="ECO:0007669"/>
    <property type="project" value="TreeGrafter"/>
</dbReference>
<dbReference type="AlphaFoldDB" id="A0A6I9P0R7"/>
<dbReference type="PANTHER" id="PTHR23169">
    <property type="entry name" value="ENVOPLAKIN"/>
    <property type="match status" value="1"/>
</dbReference>
<dbReference type="KEGG" id="ncc:104957998"/>
<proteinExistence type="inferred from homology"/>
<organism evidence="4 5">
    <name type="scientific">Notothenia coriiceps</name>
    <name type="common">black rockcod</name>
    <dbReference type="NCBI Taxonomy" id="8208"/>
    <lineage>
        <taxon>Eukaryota</taxon>
        <taxon>Metazoa</taxon>
        <taxon>Chordata</taxon>
        <taxon>Craniata</taxon>
        <taxon>Vertebrata</taxon>
        <taxon>Euteleostomi</taxon>
        <taxon>Actinopterygii</taxon>
        <taxon>Neopterygii</taxon>
        <taxon>Teleostei</taxon>
        <taxon>Neoteleostei</taxon>
        <taxon>Acanthomorphata</taxon>
        <taxon>Eupercaria</taxon>
        <taxon>Perciformes</taxon>
        <taxon>Notothenioidei</taxon>
        <taxon>Nototheniidae</taxon>
        <taxon>Notothenia</taxon>
    </lineage>
</organism>
<sequence>MQVNADQVEKSILAAEHHLGVDTERDEKKLKLYHQRENADTLSQAEGLLKDLFMDVDKAKRLGHPQAHEIEKDVKNLHDRWVKDCSIYRELYSQVKTLDPKQKIDWGPLLDDKMRQLKSDAYGPKLPDVEKQMAEHNILHQEIEAYKDQLQPSSTSSKVTAHNQRGADLQQTVLHHNQYIHMAKKRL</sequence>
<dbReference type="GO" id="GO:0016020">
    <property type="term" value="C:membrane"/>
    <property type="evidence" value="ECO:0007669"/>
    <property type="project" value="TreeGrafter"/>
</dbReference>
<name>A0A6I9P0R7_9TELE</name>
<dbReference type="GO" id="GO:0005198">
    <property type="term" value="F:structural molecule activity"/>
    <property type="evidence" value="ECO:0007669"/>
    <property type="project" value="TreeGrafter"/>
</dbReference>
<keyword evidence="2" id="KW-0175">Coiled coil</keyword>
<feature type="domain" description="Periplakin/Envoplakin N-terminal" evidence="3">
    <location>
        <begin position="1"/>
        <end position="92"/>
    </location>
</feature>
<dbReference type="GO" id="GO:0042060">
    <property type="term" value="P:wound healing"/>
    <property type="evidence" value="ECO:0007669"/>
    <property type="project" value="TreeGrafter"/>
</dbReference>
<protein>
    <submittedName>
        <fullName evidence="5">Envoplakin</fullName>
    </submittedName>
</protein>
<dbReference type="Proteomes" id="UP000504611">
    <property type="component" value="Unplaced"/>
</dbReference>
<dbReference type="InterPro" id="IPR043197">
    <property type="entry name" value="Plakin"/>
</dbReference>
<dbReference type="RefSeq" id="XP_010783994.1">
    <property type="nucleotide sequence ID" value="XM_010785692.1"/>
</dbReference>
<dbReference type="InterPro" id="IPR055419">
    <property type="entry name" value="Spectrin_PEPL/EVPL"/>
</dbReference>
<evidence type="ECO:0000259" key="3">
    <source>
        <dbReference type="Pfam" id="PF23160"/>
    </source>
</evidence>
<accession>A0A6I9P0R7</accession>
<gene>
    <name evidence="5" type="primary">evpll</name>
</gene>